<keyword evidence="2" id="KW-0812">Transmembrane</keyword>
<dbReference type="Proteomes" id="UP000694864">
    <property type="component" value="Chromosome 9"/>
</dbReference>
<accession>A0ABM0TSP2</accession>
<name>A0ABM0TSP2_CAMSA</name>
<feature type="region of interest" description="Disordered" evidence="1">
    <location>
        <begin position="242"/>
        <end position="295"/>
    </location>
</feature>
<keyword evidence="2" id="KW-1133">Transmembrane helix</keyword>
<dbReference type="PANTHER" id="PTHR33098:SF36">
    <property type="entry name" value="HYDROXYPROLINE-RICH GLYCOPROTEIN FAMILY PROTEIN"/>
    <property type="match status" value="1"/>
</dbReference>
<reference evidence="4" key="2">
    <citation type="submission" date="2025-08" db="UniProtKB">
        <authorList>
            <consortium name="RefSeq"/>
        </authorList>
    </citation>
    <scope>IDENTIFICATION</scope>
    <source>
        <tissue evidence="4">Leaf</tissue>
    </source>
</reference>
<reference evidence="3" key="1">
    <citation type="journal article" date="2014" name="Nat. Commun.">
        <title>The emerging biofuel crop Camelina sativa retains a highly undifferentiated hexaploid genome structure.</title>
        <authorList>
            <person name="Kagale S."/>
            <person name="Koh C."/>
            <person name="Nixon J."/>
            <person name="Bollina V."/>
            <person name="Clarke W.E."/>
            <person name="Tuteja R."/>
            <person name="Spillane C."/>
            <person name="Robinson S.J."/>
            <person name="Links M.G."/>
            <person name="Clarke C."/>
            <person name="Higgins E.E."/>
            <person name="Huebert T."/>
            <person name="Sharpe A.G."/>
            <person name="Parkin I.A."/>
        </authorList>
    </citation>
    <scope>NUCLEOTIDE SEQUENCE [LARGE SCALE GENOMIC DNA]</scope>
    <source>
        <strain evidence="3">cv. DH55</strain>
    </source>
</reference>
<feature type="transmembrane region" description="Helical" evidence="2">
    <location>
        <begin position="12"/>
        <end position="35"/>
    </location>
</feature>
<feature type="transmembrane region" description="Helical" evidence="2">
    <location>
        <begin position="47"/>
        <end position="66"/>
    </location>
</feature>
<dbReference type="Pfam" id="PF05553">
    <property type="entry name" value="DUF761"/>
    <property type="match status" value="1"/>
</dbReference>
<feature type="compositionally biased region" description="Low complexity" evidence="1">
    <location>
        <begin position="272"/>
        <end position="291"/>
    </location>
</feature>
<proteinExistence type="predicted"/>
<evidence type="ECO:0000313" key="3">
    <source>
        <dbReference type="Proteomes" id="UP000694864"/>
    </source>
</evidence>
<dbReference type="PANTHER" id="PTHR33098">
    <property type="entry name" value="COTTON FIBER (DUF761)"/>
    <property type="match status" value="1"/>
</dbReference>
<gene>
    <name evidence="4" type="primary">LOC104714910</name>
</gene>
<keyword evidence="2" id="KW-0472">Membrane</keyword>
<dbReference type="InterPro" id="IPR008480">
    <property type="entry name" value="DUF761_pln"/>
</dbReference>
<protein>
    <submittedName>
        <fullName evidence="4">Leucine-rich repeat extensin-like protein 1</fullName>
    </submittedName>
</protein>
<evidence type="ECO:0000256" key="2">
    <source>
        <dbReference type="SAM" id="Phobius"/>
    </source>
</evidence>
<evidence type="ECO:0000256" key="1">
    <source>
        <dbReference type="SAM" id="MobiDB-lite"/>
    </source>
</evidence>
<organism evidence="3 4">
    <name type="scientific">Camelina sativa</name>
    <name type="common">False flax</name>
    <name type="synonym">Myagrum sativum</name>
    <dbReference type="NCBI Taxonomy" id="90675"/>
    <lineage>
        <taxon>Eukaryota</taxon>
        <taxon>Viridiplantae</taxon>
        <taxon>Streptophyta</taxon>
        <taxon>Embryophyta</taxon>
        <taxon>Tracheophyta</taxon>
        <taxon>Spermatophyta</taxon>
        <taxon>Magnoliopsida</taxon>
        <taxon>eudicotyledons</taxon>
        <taxon>Gunneridae</taxon>
        <taxon>Pentapetalae</taxon>
        <taxon>rosids</taxon>
        <taxon>malvids</taxon>
        <taxon>Brassicales</taxon>
        <taxon>Brassicaceae</taxon>
        <taxon>Camelineae</taxon>
        <taxon>Camelina</taxon>
    </lineage>
</organism>
<sequence length="354" mass="39426">MEGTLIGYSWIQLLYALLCSILITFFLLPPLCFFLKEIVWLLFVERIFELFLFLIALACVSCYLFRHNGDYCEEEDEELDFPVPSSDLHSDLPYHPYLHSDQPYLPYLYFDQPYPPYLHCDQPYPPYLHCDQPYPPYLYCDLPYPDPPSSLYLAPAFEIHCSTFPPSPLSCPVLDPSHQASAFPPSPPSCPVLDPSLQTSALPPSPPSCPVLDPSHQASAFLPSPPSCPVLDLSLQASAFPPSPPSCPVLDPSHQASQTPETMSSDPPPLSRPSSPQLSLHSASSSPISLSSPPPPPFRMKPWKAFIQGDYAWIASDVSLSSSDDSDFRDVDTKADRFITKFKNRLKAEKGKTA</sequence>
<keyword evidence="3" id="KW-1185">Reference proteome</keyword>
<dbReference type="RefSeq" id="XP_010430679.1">
    <property type="nucleotide sequence ID" value="XM_010432377.1"/>
</dbReference>
<evidence type="ECO:0000313" key="4">
    <source>
        <dbReference type="RefSeq" id="XP_010430679.1"/>
    </source>
</evidence>
<feature type="compositionally biased region" description="Polar residues" evidence="1">
    <location>
        <begin position="254"/>
        <end position="263"/>
    </location>
</feature>
<dbReference type="GeneID" id="104714910"/>